<evidence type="ECO:0000256" key="7">
    <source>
        <dbReference type="ARBA" id="ARBA00023326"/>
    </source>
</evidence>
<feature type="domain" description="Glycoside hydrolase family 9" evidence="12">
    <location>
        <begin position="481"/>
        <end position="573"/>
    </location>
</feature>
<comment type="catalytic activity">
    <reaction evidence="1 9">
        <text>Endohydrolysis of (1-&gt;4)-beta-D-glucosidic linkages in cellulose, lichenin and cereal beta-D-glucans.</text>
        <dbReference type="EC" id="3.2.1.4"/>
    </reaction>
</comment>
<dbReference type="InterPro" id="IPR033126">
    <property type="entry name" value="Glyco_hydro_9_Asp/Glu_AS"/>
</dbReference>
<dbReference type="InterPro" id="IPR008928">
    <property type="entry name" value="6-hairpin_glycosidase_sf"/>
</dbReference>
<evidence type="ECO:0000256" key="11">
    <source>
        <dbReference type="SAM" id="Phobius"/>
    </source>
</evidence>
<dbReference type="PANTHER" id="PTHR22298">
    <property type="entry name" value="ENDO-1,4-BETA-GLUCANASE"/>
    <property type="match status" value="1"/>
</dbReference>
<feature type="transmembrane region" description="Helical" evidence="11">
    <location>
        <begin position="69"/>
        <end position="90"/>
    </location>
</feature>
<dbReference type="PROSITE" id="PS00698">
    <property type="entry name" value="GH9_3"/>
    <property type="match status" value="1"/>
</dbReference>
<evidence type="ECO:0000256" key="3">
    <source>
        <dbReference type="ARBA" id="ARBA00022801"/>
    </source>
</evidence>
<dbReference type="SUPFAM" id="SSF48208">
    <property type="entry name" value="Six-hairpin glycosidases"/>
    <property type="match status" value="2"/>
</dbReference>
<dbReference type="InterPro" id="IPR012341">
    <property type="entry name" value="6hp_glycosidase-like_sf"/>
</dbReference>
<dbReference type="Gene3D" id="1.50.10.10">
    <property type="match status" value="2"/>
</dbReference>
<evidence type="ECO:0000313" key="14">
    <source>
        <dbReference type="Proteomes" id="UP000324705"/>
    </source>
</evidence>
<feature type="domain" description="Glycoside hydrolase family 9" evidence="12">
    <location>
        <begin position="107"/>
        <end position="233"/>
    </location>
</feature>
<dbReference type="EMBL" id="LT934114">
    <property type="protein sequence ID" value="VAH49147.1"/>
    <property type="molecule type" value="Genomic_DNA"/>
</dbReference>
<gene>
    <name evidence="13" type="ORF">TRITD_2Bv1G176110</name>
</gene>
<keyword evidence="5 8" id="KW-0119">Carbohydrate metabolism</keyword>
<feature type="region of interest" description="Disordered" evidence="10">
    <location>
        <begin position="242"/>
        <end position="273"/>
    </location>
</feature>
<organism evidence="13 14">
    <name type="scientific">Triticum turgidum subsp. durum</name>
    <name type="common">Durum wheat</name>
    <name type="synonym">Triticum durum</name>
    <dbReference type="NCBI Taxonomy" id="4567"/>
    <lineage>
        <taxon>Eukaryota</taxon>
        <taxon>Viridiplantae</taxon>
        <taxon>Streptophyta</taxon>
        <taxon>Embryophyta</taxon>
        <taxon>Tracheophyta</taxon>
        <taxon>Spermatophyta</taxon>
        <taxon>Magnoliopsida</taxon>
        <taxon>Liliopsida</taxon>
        <taxon>Poales</taxon>
        <taxon>Poaceae</taxon>
        <taxon>BOP clade</taxon>
        <taxon>Pooideae</taxon>
        <taxon>Triticodae</taxon>
        <taxon>Triticeae</taxon>
        <taxon>Triticinae</taxon>
        <taxon>Triticum</taxon>
    </lineage>
</organism>
<keyword evidence="14" id="KW-1185">Reference proteome</keyword>
<name>A0A9R1RPM9_TRITD</name>
<feature type="active site" evidence="8">
    <location>
        <position position="560"/>
    </location>
</feature>
<evidence type="ECO:0000256" key="2">
    <source>
        <dbReference type="ARBA" id="ARBA00007072"/>
    </source>
</evidence>
<dbReference type="EC" id="3.2.1.4" evidence="9"/>
<evidence type="ECO:0000259" key="12">
    <source>
        <dbReference type="Pfam" id="PF00759"/>
    </source>
</evidence>
<comment type="similarity">
    <text evidence="2 8 9">Belongs to the glycosyl hydrolase 9 (cellulase E) family.</text>
</comment>
<dbReference type="Gramene" id="TRITD2Bv1G176110.5">
    <property type="protein sequence ID" value="TRITD2Bv1G176110.5"/>
    <property type="gene ID" value="TRITD2Bv1G176110"/>
</dbReference>
<dbReference type="GO" id="GO:0030245">
    <property type="term" value="P:cellulose catabolic process"/>
    <property type="evidence" value="ECO:0007669"/>
    <property type="project" value="UniProtKB-KW"/>
</dbReference>
<evidence type="ECO:0000256" key="8">
    <source>
        <dbReference type="PROSITE-ProRule" id="PRU10060"/>
    </source>
</evidence>
<evidence type="ECO:0000256" key="1">
    <source>
        <dbReference type="ARBA" id="ARBA00000966"/>
    </source>
</evidence>
<keyword evidence="11" id="KW-1133">Transmembrane helix</keyword>
<keyword evidence="4 9" id="KW-0136">Cellulose degradation</keyword>
<dbReference type="GO" id="GO:0008810">
    <property type="term" value="F:cellulase activity"/>
    <property type="evidence" value="ECO:0007669"/>
    <property type="project" value="UniProtKB-EC"/>
</dbReference>
<keyword evidence="7 8" id="KW-0624">Polysaccharide degradation</keyword>
<keyword evidence="3 8" id="KW-0378">Hydrolase</keyword>
<dbReference type="Proteomes" id="UP000324705">
    <property type="component" value="Chromosome 2B"/>
</dbReference>
<evidence type="ECO:0000256" key="4">
    <source>
        <dbReference type="ARBA" id="ARBA00023001"/>
    </source>
</evidence>
<dbReference type="Pfam" id="PF00759">
    <property type="entry name" value="Glyco_hydro_9"/>
    <property type="match status" value="2"/>
</dbReference>
<protein>
    <recommendedName>
        <fullName evidence="9">Endoglucanase</fullName>
        <ecNumber evidence="9">3.2.1.4</ecNumber>
    </recommendedName>
</protein>
<evidence type="ECO:0000313" key="13">
    <source>
        <dbReference type="EMBL" id="VAH49147.1"/>
    </source>
</evidence>
<accession>A0A9R1RPM9</accession>
<keyword evidence="11" id="KW-0812">Transmembrane</keyword>
<evidence type="ECO:0000256" key="5">
    <source>
        <dbReference type="ARBA" id="ARBA00023277"/>
    </source>
</evidence>
<dbReference type="AlphaFoldDB" id="A0A9R1RPM9"/>
<evidence type="ECO:0000256" key="10">
    <source>
        <dbReference type="SAM" id="MobiDB-lite"/>
    </source>
</evidence>
<proteinExistence type="inferred from homology"/>
<dbReference type="InterPro" id="IPR001701">
    <property type="entry name" value="Glyco_hydro_9"/>
</dbReference>
<evidence type="ECO:0000256" key="6">
    <source>
        <dbReference type="ARBA" id="ARBA00023295"/>
    </source>
</evidence>
<keyword evidence="6 8" id="KW-0326">Glycosidase</keyword>
<reference evidence="13 14" key="1">
    <citation type="submission" date="2017-09" db="EMBL/GenBank/DDBJ databases">
        <authorList>
            <consortium name="International Durum Wheat Genome Sequencing Consortium (IDWGSC)"/>
            <person name="Milanesi L."/>
        </authorList>
    </citation>
    <scope>NUCLEOTIDE SEQUENCE [LARGE SCALE GENOMIC DNA]</scope>
    <source>
        <strain evidence="14">cv. Svevo</strain>
    </source>
</reference>
<feature type="active site" evidence="8">
    <location>
        <position position="551"/>
    </location>
</feature>
<keyword evidence="11" id="KW-0472">Membrane</keyword>
<sequence>MHSQNHWGGAFDIDGAEDDQSRNMDIDRGALQHQHQLDETQQSWLLGPPEAKKKDRYVDLGCVVVKRKLLWWMLWVVLGAFVLIGLPIIIAKNIPKKKPHAPPPDKYTDALHKALLFFNAQKSGKLPKNNGIPWRGNSGMKDGADLPDVKGGLVGGYYDAGDNIKFHFPMAFSMTLLSWSVVEYADRYKAIGEYDHVRELIKWGTDYLLLTFNSSASTINKLYIGGYRQDQRQHAGRPLLLEPAGGHGVPAAGPAGERGPGPRRRGGGGAGLSLHRVPRQRRLLQEAGEGRGDGVQVRARQREAHPLLPGQPCHRVLLQLHQLLGRVHVERLLDVLRHGQQQLHQLRHRPQAAQERQGLLQHPRLLRLQLGQQAPRRHAAAVAAAHVPQPRLSLRGVAHGLPQRHQHEHVHVFSQVQRVQLHQGRARPIQPRPGPGAAVRRRQLLPRRALRRLHGVRQRPRLVLRPQLHDRRRPPLLRQIPGDNPMKMSYVVGYGKKYPKRLHHRGASTPKNGIKYSCTGGNKWRDSKKADPHVLVGAMVGGPDKNDKFKDARISYAQNEPTLVGNAGLVAALVAITNSGRGTGVGAVDKNTMFSAVPPMFPAAPPPPATWKP</sequence>
<evidence type="ECO:0000256" key="9">
    <source>
        <dbReference type="RuleBase" id="RU361166"/>
    </source>
</evidence>